<dbReference type="Pfam" id="PF13568">
    <property type="entry name" value="OMP_b-brl_2"/>
    <property type="match status" value="1"/>
</dbReference>
<dbReference type="AlphaFoldDB" id="A0A1N7RHP7"/>
<dbReference type="InterPro" id="IPR025665">
    <property type="entry name" value="Beta-barrel_OMP_2"/>
</dbReference>
<feature type="domain" description="Outer membrane protein beta-barrel" evidence="1">
    <location>
        <begin position="21"/>
        <end position="163"/>
    </location>
</feature>
<dbReference type="EMBL" id="FTOR01000018">
    <property type="protein sequence ID" value="SIT34680.1"/>
    <property type="molecule type" value="Genomic_DNA"/>
</dbReference>
<evidence type="ECO:0000259" key="1">
    <source>
        <dbReference type="Pfam" id="PF13568"/>
    </source>
</evidence>
<sequence length="194" mass="21797">MMARIVFLSVFIFLFHTLPAQYFGFGVKAGMNYSSYSNGLMGYQPNVFGHAGSITYFGINRHLGIQLELEFARHGGKVPVGEYKLDVKQNYFSVPLLLKYKTQSGFFINGGPQFNIRVSQYIMNYKLPLGSSSIEMSLAGGIGYRMTPGCGIEARYIKGITNTGQYLKDNANLVNFKTNVFQVSLFWLLLFDND</sequence>
<keyword evidence="3" id="KW-1185">Reference proteome</keyword>
<name>A0A1N7RHP7_9BACT</name>
<evidence type="ECO:0000313" key="2">
    <source>
        <dbReference type="EMBL" id="SIT34680.1"/>
    </source>
</evidence>
<dbReference type="OrthoDB" id="947434at2"/>
<proteinExistence type="predicted"/>
<protein>
    <submittedName>
        <fullName evidence="2">Outer membrane protein beta-barrel domain-containing protein</fullName>
    </submittedName>
</protein>
<accession>A0A1N7RHP7</accession>
<evidence type="ECO:0000313" key="3">
    <source>
        <dbReference type="Proteomes" id="UP000186917"/>
    </source>
</evidence>
<reference evidence="3" key="1">
    <citation type="submission" date="2017-01" db="EMBL/GenBank/DDBJ databases">
        <authorList>
            <person name="Varghese N."/>
            <person name="Submissions S."/>
        </authorList>
    </citation>
    <scope>NUCLEOTIDE SEQUENCE [LARGE SCALE GENOMIC DNA]</scope>
    <source>
        <strain evidence="3">DSM 21054</strain>
    </source>
</reference>
<dbReference type="Proteomes" id="UP000186917">
    <property type="component" value="Unassembled WGS sequence"/>
</dbReference>
<gene>
    <name evidence="2" type="ORF">SAMN05421788_11837</name>
</gene>
<dbReference type="RefSeq" id="WP_076382891.1">
    <property type="nucleotide sequence ID" value="NZ_FTOR01000018.1"/>
</dbReference>
<organism evidence="2 3">
    <name type="scientific">Filimonas lacunae</name>
    <dbReference type="NCBI Taxonomy" id="477680"/>
    <lineage>
        <taxon>Bacteria</taxon>
        <taxon>Pseudomonadati</taxon>
        <taxon>Bacteroidota</taxon>
        <taxon>Chitinophagia</taxon>
        <taxon>Chitinophagales</taxon>
        <taxon>Chitinophagaceae</taxon>
        <taxon>Filimonas</taxon>
    </lineage>
</organism>
<dbReference type="STRING" id="477680.SAMN05421788_11837"/>